<sequence>MRRHHVRGILATVLSGCLVVSLTTAGRATAVPTPAKVTPHGVQNIPSVGGRDAAPVRVAEPPADTAGLPEPKWPPATSADVAVSSTAARVKAGQTPVTLSSPTPGKVHLQVLDRTSATRAGVDGLVLKVRGAARQKMSVTVDYNAFKGAYGGDWSSRLRLVPESGAGVGAVHNDPRTGTLTADVAFDGTEQTFAVTAAPAGSTGDYKATSLAPSGKWQVSDQSGDFTWSYDLRVPPVPSGLTPDLAVSYDSQSVDGRTATSNNQPSWIGEGWDLGVGYIERSYKACADDLNGNNGTTKTGDLCWGTDNATMSLAGHSTPLVLENGTWRPKSDDGSRVEHLTDGTNGDNDHEYWRVTTTDGTQYVFGRTTDSAWTVPVFGNNAGEPCYQTTYDAAWCQQAYRWNLQSVTDAHGNTITYKYAPESNLYGRNLGKSAVSYVRGGTLVEADYGTRTGSTGQAPARVVFGTADRCLSNCTTHNASTWPDVPWDLSCTASPCTSKYSPTFWSTKTLNTVTTQVSTGGGGYRDVERWTMTHSFPSPGDGTTGALWLRDITHAGTAAGTVTLPAVVFGGTLKANRVNSAADGLPALYKERVTSIKNESGGEVDVTYSNPDCTPTSLPSAADTNTRLCFPVRWTMPPATTPANDWFHKYVVRQVVENDRTGSNLAMVTNYDYLGTPAWAYNDNPLQKPEDRTWNEWRGYSQVRVRQGDTVNDKNKPESATTYTYFRGMNGDKLTSGTRTAQIKDSTGTAIDDNEQLAGFLREQITTNGVGGPEVTGEIDTPYSRLTATQGTLRAYQVETAQKDSRTRLNDGTYRRTRTSSTYDEYGNETQTNDLADVTSPTDDRCTTTTYAKNTTTMLVNLPSSEKVVGVACGTTPTYPADAISETQTYYDNAALGTVSKGDVTTTKQAKSYDGSTPVFIDATTGTYDAYGRPLVARDALNRATTTAYTDVNGLTTSTSTTNALGHVTTSALDPAWGLVTTTSDPNGRQTARQYDGLGRLTSVWKPGRSQAHGDIADLHYTYTVRNTAPSFVQTDTLTAGGGTTTSYALLDGFLRARQTQAPSPAGGRIITDTLYDSRGLENVDRAAYYNSSVPGTALFLPDAGQIPSATVKVYDGAEREIASIYTHLNVEQWRTTTSYGGDHVDVVPPAGATPTTKYSDARGKTTKLLQYHSRSLTDAYDTTSYSYTKAGALASVTDPAGNSWRYEYDVLGRKVRSDDPDKGVATMTYDDAGQQLTLTDSRGKTTATVYDALGRVLETRLGSATGTLLTQRTYDTLAKGSPTSATRFVGGNAYVTSVAGYDAAGRPTGQTVSIPDAEGALKGSYTTTFTYASDGSPATTREPALGDLPGETVAFGYDKLGKLNTVAGAAHYVTETQYTALGEVGQIIRGDVGKRLWRTSYYDDGTRRLTETLTEREQPGGVMAHDMRYDYDPSGAVTKIGDQTGGSAADVQCFQYDYLQRVTSAWTATDDCAGAPSEATVGGPAPYWQTFGYDLTGNRTSSTDHGVGGAADVSSTLTYPAAGSPQPHTISKVTTGSRTSTYSWDPTGNLTSRPGTDGSQQTLTWNDDGTLDKVSSATGTTGYVYDADGNELLRHDSGSSTLYVGDGELRLDTATKALSGTRYYAGIGTRTAAGLVWTDADQHSTDTVAIDANTLTATTRRLDLFGDLRGPDWQYGTRGFVGGRTEDTGLVRLGAREYDPALGRFISTDPIIDPNDPQQLNGYAYSNNNPATMSDPTGLIGSCPDNDCRGHRGSNAKNLDQHHLDDVARTVIRQRRERETRSRETHDRKERDRRRPWGDQQKSLQYETETQTAAEQAREVARQRALHPRPEDLPGDPHEIWWFWLLKQGAGFGAKWGGRALCSESGPQVALACGYAAKFVVKKTFDYIWDVTHQSPREIAEGEERNRNHKDLLKYCGTYGGCPGR</sequence>
<keyword evidence="3" id="KW-0843">Virulence</keyword>
<dbReference type="InterPro" id="IPR050708">
    <property type="entry name" value="T6SS_VgrG/RHS"/>
</dbReference>
<proteinExistence type="predicted"/>
<dbReference type="NCBIfam" id="TIGR03696">
    <property type="entry name" value="Rhs_assc_core"/>
    <property type="match status" value="1"/>
</dbReference>
<feature type="compositionally biased region" description="Basic and acidic residues" evidence="4">
    <location>
        <begin position="1760"/>
        <end position="1798"/>
    </location>
</feature>
<feature type="region of interest" description="Disordered" evidence="4">
    <location>
        <begin position="1710"/>
        <end position="1730"/>
    </location>
</feature>
<feature type="compositionally biased region" description="Basic and acidic residues" evidence="4">
    <location>
        <begin position="1817"/>
        <end position="1833"/>
    </location>
</feature>
<dbReference type="RefSeq" id="WP_344187090.1">
    <property type="nucleotide sequence ID" value="NZ_BAAAND010000001.1"/>
</dbReference>
<feature type="compositionally biased region" description="Basic and acidic residues" evidence="4">
    <location>
        <begin position="329"/>
        <end position="345"/>
    </location>
</feature>
<name>A0ABN2CVN2_9ACTN</name>
<dbReference type="EMBL" id="BAAAND010000001">
    <property type="protein sequence ID" value="GAA1563233.1"/>
    <property type="molecule type" value="Genomic_DNA"/>
</dbReference>
<accession>A0ABN2CVN2</accession>
<evidence type="ECO:0000313" key="6">
    <source>
        <dbReference type="EMBL" id="GAA1563233.1"/>
    </source>
</evidence>
<keyword evidence="2" id="KW-0964">Secreted</keyword>
<feature type="signal peptide" evidence="5">
    <location>
        <begin position="1"/>
        <end position="30"/>
    </location>
</feature>
<evidence type="ECO:0000256" key="2">
    <source>
        <dbReference type="ARBA" id="ARBA00022525"/>
    </source>
</evidence>
<dbReference type="Pfam" id="PF05593">
    <property type="entry name" value="RHS_repeat"/>
    <property type="match status" value="2"/>
</dbReference>
<feature type="compositionally biased region" description="Polar residues" evidence="4">
    <location>
        <begin position="1527"/>
        <end position="1562"/>
    </location>
</feature>
<feature type="region of interest" description="Disordered" evidence="4">
    <location>
        <begin position="1519"/>
        <end position="1562"/>
    </location>
</feature>
<dbReference type="Gene3D" id="2.180.10.10">
    <property type="entry name" value="RHS repeat-associated core"/>
    <property type="match status" value="2"/>
</dbReference>
<dbReference type="PANTHER" id="PTHR32305">
    <property type="match status" value="1"/>
</dbReference>
<evidence type="ECO:0000256" key="4">
    <source>
        <dbReference type="SAM" id="MobiDB-lite"/>
    </source>
</evidence>
<feature type="chain" id="PRO_5046570037" evidence="5">
    <location>
        <begin position="31"/>
        <end position="1926"/>
    </location>
</feature>
<organism evidence="6 7">
    <name type="scientific">Kribbella karoonensis</name>
    <dbReference type="NCBI Taxonomy" id="324851"/>
    <lineage>
        <taxon>Bacteria</taxon>
        <taxon>Bacillati</taxon>
        <taxon>Actinomycetota</taxon>
        <taxon>Actinomycetes</taxon>
        <taxon>Propionibacteriales</taxon>
        <taxon>Kribbellaceae</taxon>
        <taxon>Kribbella</taxon>
    </lineage>
</organism>
<evidence type="ECO:0000256" key="3">
    <source>
        <dbReference type="ARBA" id="ARBA00023026"/>
    </source>
</evidence>
<comment type="caution">
    <text evidence="6">The sequence shown here is derived from an EMBL/GenBank/DDBJ whole genome shotgun (WGS) entry which is preliminary data.</text>
</comment>
<feature type="region of interest" description="Disordered" evidence="4">
    <location>
        <begin position="326"/>
        <end position="345"/>
    </location>
</feature>
<dbReference type="Proteomes" id="UP001500190">
    <property type="component" value="Unassembled WGS sequence"/>
</dbReference>
<dbReference type="NCBIfam" id="TIGR01643">
    <property type="entry name" value="YD_repeat_2x"/>
    <property type="match status" value="3"/>
</dbReference>
<protein>
    <submittedName>
        <fullName evidence="6">RHS repeat-associated core domain-containing protein</fullName>
    </submittedName>
</protein>
<feature type="region of interest" description="Disordered" evidence="4">
    <location>
        <begin position="1753"/>
        <end position="1833"/>
    </location>
</feature>
<evidence type="ECO:0000256" key="1">
    <source>
        <dbReference type="ARBA" id="ARBA00004613"/>
    </source>
</evidence>
<feature type="compositionally biased region" description="Polar residues" evidence="4">
    <location>
        <begin position="1717"/>
        <end position="1730"/>
    </location>
</feature>
<evidence type="ECO:0000313" key="7">
    <source>
        <dbReference type="Proteomes" id="UP001500190"/>
    </source>
</evidence>
<dbReference type="InterPro" id="IPR031325">
    <property type="entry name" value="RHS_repeat"/>
</dbReference>
<evidence type="ECO:0000256" key="5">
    <source>
        <dbReference type="SAM" id="SignalP"/>
    </source>
</evidence>
<dbReference type="InterPro" id="IPR006530">
    <property type="entry name" value="YD"/>
</dbReference>
<dbReference type="InterPro" id="IPR003284">
    <property type="entry name" value="Sal_SpvB"/>
</dbReference>
<keyword evidence="7" id="KW-1185">Reference proteome</keyword>
<dbReference type="InterPro" id="IPR022385">
    <property type="entry name" value="Rhs_assc_core"/>
</dbReference>
<reference evidence="6 7" key="1">
    <citation type="journal article" date="2019" name="Int. J. Syst. Evol. Microbiol.">
        <title>The Global Catalogue of Microorganisms (GCM) 10K type strain sequencing project: providing services to taxonomists for standard genome sequencing and annotation.</title>
        <authorList>
            <consortium name="The Broad Institute Genomics Platform"/>
            <consortium name="The Broad Institute Genome Sequencing Center for Infectious Disease"/>
            <person name="Wu L."/>
            <person name="Ma J."/>
        </authorList>
    </citation>
    <scope>NUCLEOTIDE SEQUENCE [LARGE SCALE GENOMIC DNA]</scope>
    <source>
        <strain evidence="6 7">JCM 14304</strain>
    </source>
</reference>
<comment type="subcellular location">
    <subcellularLocation>
        <location evidence="1">Secreted</location>
    </subcellularLocation>
</comment>
<keyword evidence="5" id="KW-0732">Signal</keyword>
<gene>
    <name evidence="6" type="ORF">GCM10009742_00400</name>
</gene>
<dbReference type="PANTHER" id="PTHR32305:SF17">
    <property type="entry name" value="TRNA NUCLEASE WAPA"/>
    <property type="match status" value="1"/>
</dbReference>
<dbReference type="Pfam" id="PF03534">
    <property type="entry name" value="SpvB"/>
    <property type="match status" value="1"/>
</dbReference>